<evidence type="ECO:0000313" key="1">
    <source>
        <dbReference type="EMBL" id="GAG78000.1"/>
    </source>
</evidence>
<proteinExistence type="predicted"/>
<name>X1A763_9ZZZZ</name>
<dbReference type="EMBL" id="BART01012193">
    <property type="protein sequence ID" value="GAG78000.1"/>
    <property type="molecule type" value="Genomic_DNA"/>
</dbReference>
<gene>
    <name evidence="1" type="ORF">S01H4_25580</name>
</gene>
<comment type="caution">
    <text evidence="1">The sequence shown here is derived from an EMBL/GenBank/DDBJ whole genome shotgun (WGS) entry which is preliminary data.</text>
</comment>
<protein>
    <submittedName>
        <fullName evidence="1">Uncharacterized protein</fullName>
    </submittedName>
</protein>
<accession>X1A763</accession>
<dbReference type="AlphaFoldDB" id="X1A763"/>
<organism evidence="1">
    <name type="scientific">marine sediment metagenome</name>
    <dbReference type="NCBI Taxonomy" id="412755"/>
    <lineage>
        <taxon>unclassified sequences</taxon>
        <taxon>metagenomes</taxon>
        <taxon>ecological metagenomes</taxon>
    </lineage>
</organism>
<sequence length="75" mass="8419">MNDKLCICGLDYRKPLPEIFEWPPIVGAYPPGEYCCHVCGAITKTDTNKLFRDPESHNEGCKFGESLKNITNKGN</sequence>
<reference evidence="1" key="1">
    <citation type="journal article" date="2014" name="Front. Microbiol.">
        <title>High frequency of phylogenetically diverse reductive dehalogenase-homologous genes in deep subseafloor sedimentary metagenomes.</title>
        <authorList>
            <person name="Kawai M."/>
            <person name="Futagami T."/>
            <person name="Toyoda A."/>
            <person name="Takaki Y."/>
            <person name="Nishi S."/>
            <person name="Hori S."/>
            <person name="Arai W."/>
            <person name="Tsubouchi T."/>
            <person name="Morono Y."/>
            <person name="Uchiyama I."/>
            <person name="Ito T."/>
            <person name="Fujiyama A."/>
            <person name="Inagaki F."/>
            <person name="Takami H."/>
        </authorList>
    </citation>
    <scope>NUCLEOTIDE SEQUENCE</scope>
    <source>
        <strain evidence="1">Expedition CK06-06</strain>
    </source>
</reference>